<name>A0A8H3F460_9LECA</name>
<sequence>MQDPQIPIPAEFRPSLHHTPALDLRTDSEILASLCEHAPLTSEKNIWTFWHAGVGAMPGWCQRNVVNWIRLCGPSWSVRVLDSVPGSPNNALEWIAAEMLPETFVEGTMDGPYTGPHSADFLRGACLYRYGGVWMDVGIVLIRRLEGICWSRLEDPGSPFEVSVPWMYGTVMANHFVASRKGNPFIKRWHDLFVHLWKDRTNPGGILENPLVSFGKETKFEDSQARNFHWEFKVEPQTVMEYIGQVLAWLRLCMLEDPTDGFNGAEYYANKVLLFDSLSEDWGAEERIGFSGQDLFNVLATRRDADPESKEYRTAYATIWGLLTQSSMQKITHGKNLTKSPALGILWDMKGNEGKDIAPGTFAELLRYGSVHFQQEREEIKYVKAQKPEHTIKKGLLEP</sequence>
<dbReference type="SUPFAM" id="SSF53448">
    <property type="entry name" value="Nucleotide-diphospho-sugar transferases"/>
    <property type="match status" value="1"/>
</dbReference>
<dbReference type="EMBL" id="CAJPDT010000020">
    <property type="protein sequence ID" value="CAF9918147.1"/>
    <property type="molecule type" value="Genomic_DNA"/>
</dbReference>
<gene>
    <name evidence="1" type="ORF">IMSHALPRED_004222</name>
</gene>
<evidence type="ECO:0000313" key="2">
    <source>
        <dbReference type="Proteomes" id="UP000664534"/>
    </source>
</evidence>
<dbReference type="InterPro" id="IPR029044">
    <property type="entry name" value="Nucleotide-diphossugar_trans"/>
</dbReference>
<dbReference type="InterPro" id="IPR008441">
    <property type="entry name" value="AfumC-like_glycosyl_Trfase"/>
</dbReference>
<dbReference type="Gene3D" id="3.90.550.20">
    <property type="match status" value="1"/>
</dbReference>
<evidence type="ECO:0008006" key="3">
    <source>
        <dbReference type="Google" id="ProtNLM"/>
    </source>
</evidence>
<accession>A0A8H3F460</accession>
<organism evidence="1 2">
    <name type="scientific">Imshaugia aleurites</name>
    <dbReference type="NCBI Taxonomy" id="172621"/>
    <lineage>
        <taxon>Eukaryota</taxon>
        <taxon>Fungi</taxon>
        <taxon>Dikarya</taxon>
        <taxon>Ascomycota</taxon>
        <taxon>Pezizomycotina</taxon>
        <taxon>Lecanoromycetes</taxon>
        <taxon>OSLEUM clade</taxon>
        <taxon>Lecanoromycetidae</taxon>
        <taxon>Lecanorales</taxon>
        <taxon>Lecanorineae</taxon>
        <taxon>Parmeliaceae</taxon>
        <taxon>Imshaugia</taxon>
    </lineage>
</organism>
<dbReference type="PANTHER" id="PTHR32385:SF15">
    <property type="entry name" value="INOSITOL PHOSPHOCERAMIDE MANNOSYLTRANSFERASE 1"/>
    <property type="match status" value="1"/>
</dbReference>
<keyword evidence="2" id="KW-1185">Reference proteome</keyword>
<reference evidence="1" key="1">
    <citation type="submission" date="2021-03" db="EMBL/GenBank/DDBJ databases">
        <authorList>
            <person name="Tagirdzhanova G."/>
        </authorList>
    </citation>
    <scope>NUCLEOTIDE SEQUENCE</scope>
</reference>
<dbReference type="Pfam" id="PF05704">
    <property type="entry name" value="Caps_synth"/>
    <property type="match status" value="1"/>
</dbReference>
<comment type="caution">
    <text evidence="1">The sequence shown here is derived from an EMBL/GenBank/DDBJ whole genome shotgun (WGS) entry which is preliminary data.</text>
</comment>
<dbReference type="AlphaFoldDB" id="A0A8H3F460"/>
<proteinExistence type="predicted"/>
<dbReference type="GO" id="GO:0016020">
    <property type="term" value="C:membrane"/>
    <property type="evidence" value="ECO:0007669"/>
    <property type="project" value="GOC"/>
</dbReference>
<dbReference type="InterPro" id="IPR051706">
    <property type="entry name" value="Glycosyltransferase_domain"/>
</dbReference>
<protein>
    <recommendedName>
        <fullName evidence="3">Capsule polysaccharide biosynthesis protein</fullName>
    </recommendedName>
</protein>
<dbReference type="GO" id="GO:0051999">
    <property type="term" value="P:mannosyl-inositol phosphorylceramide biosynthetic process"/>
    <property type="evidence" value="ECO:0007669"/>
    <property type="project" value="TreeGrafter"/>
</dbReference>
<dbReference type="OrthoDB" id="409543at2759"/>
<dbReference type="PANTHER" id="PTHR32385">
    <property type="entry name" value="MANNOSYL PHOSPHORYLINOSITOL CERAMIDE SYNTHASE"/>
    <property type="match status" value="1"/>
</dbReference>
<dbReference type="Proteomes" id="UP000664534">
    <property type="component" value="Unassembled WGS sequence"/>
</dbReference>
<evidence type="ECO:0000313" key="1">
    <source>
        <dbReference type="EMBL" id="CAF9918147.1"/>
    </source>
</evidence>
<dbReference type="GO" id="GO:0000030">
    <property type="term" value="F:mannosyltransferase activity"/>
    <property type="evidence" value="ECO:0007669"/>
    <property type="project" value="TreeGrafter"/>
</dbReference>